<proteinExistence type="predicted"/>
<feature type="compositionally biased region" description="Basic and acidic residues" evidence="1">
    <location>
        <begin position="8"/>
        <end position="18"/>
    </location>
</feature>
<evidence type="ECO:0000313" key="2">
    <source>
        <dbReference type="EMBL" id="MEV0710394.1"/>
    </source>
</evidence>
<dbReference type="EMBL" id="JBFAKC010000010">
    <property type="protein sequence ID" value="MEV0710394.1"/>
    <property type="molecule type" value="Genomic_DNA"/>
</dbReference>
<organism evidence="2 3">
    <name type="scientific">Nocardia aurea</name>
    <dbReference type="NCBI Taxonomy" id="2144174"/>
    <lineage>
        <taxon>Bacteria</taxon>
        <taxon>Bacillati</taxon>
        <taxon>Actinomycetota</taxon>
        <taxon>Actinomycetes</taxon>
        <taxon>Mycobacteriales</taxon>
        <taxon>Nocardiaceae</taxon>
        <taxon>Nocardia</taxon>
    </lineage>
</organism>
<dbReference type="Proteomes" id="UP001551695">
    <property type="component" value="Unassembled WGS sequence"/>
</dbReference>
<feature type="region of interest" description="Disordered" evidence="1">
    <location>
        <begin position="1"/>
        <end position="36"/>
    </location>
</feature>
<evidence type="ECO:0000256" key="1">
    <source>
        <dbReference type="SAM" id="MobiDB-lite"/>
    </source>
</evidence>
<accession>A0ABV3FY83</accession>
<dbReference type="RefSeq" id="WP_357786267.1">
    <property type="nucleotide sequence ID" value="NZ_JBFAKC010000010.1"/>
</dbReference>
<protein>
    <submittedName>
        <fullName evidence="2">Uncharacterized protein</fullName>
    </submittedName>
</protein>
<sequence length="94" mass="10446">MTHIPNHPSRDKGGDRNSEPLPWEFNGPVPEGDHPEVTQHLTESTVAKLTAAMREVVDMVGIHEAMAPTTATSVWELLAATSHELLAWVRRWQA</sequence>
<reference evidence="2 3" key="1">
    <citation type="submission" date="2024-06" db="EMBL/GenBank/DDBJ databases">
        <title>The Natural Products Discovery Center: Release of the First 8490 Sequenced Strains for Exploring Actinobacteria Biosynthetic Diversity.</title>
        <authorList>
            <person name="Kalkreuter E."/>
            <person name="Kautsar S.A."/>
            <person name="Yang D."/>
            <person name="Bader C.D."/>
            <person name="Teijaro C.N."/>
            <person name="Fluegel L."/>
            <person name="Davis C.M."/>
            <person name="Simpson J.R."/>
            <person name="Lauterbach L."/>
            <person name="Steele A.D."/>
            <person name="Gui C."/>
            <person name="Meng S."/>
            <person name="Li G."/>
            <person name="Viehrig K."/>
            <person name="Ye F."/>
            <person name="Su P."/>
            <person name="Kiefer A.F."/>
            <person name="Nichols A."/>
            <person name="Cepeda A.J."/>
            <person name="Yan W."/>
            <person name="Fan B."/>
            <person name="Jiang Y."/>
            <person name="Adhikari A."/>
            <person name="Zheng C.-J."/>
            <person name="Schuster L."/>
            <person name="Cowan T.M."/>
            <person name="Smanski M.J."/>
            <person name="Chevrette M.G."/>
            <person name="De Carvalho L.P.S."/>
            <person name="Shen B."/>
        </authorList>
    </citation>
    <scope>NUCLEOTIDE SEQUENCE [LARGE SCALE GENOMIC DNA]</scope>
    <source>
        <strain evidence="2 3">NPDC050403</strain>
    </source>
</reference>
<comment type="caution">
    <text evidence="2">The sequence shown here is derived from an EMBL/GenBank/DDBJ whole genome shotgun (WGS) entry which is preliminary data.</text>
</comment>
<gene>
    <name evidence="2" type="ORF">AB0I48_22780</name>
</gene>
<name>A0ABV3FY83_9NOCA</name>
<keyword evidence="3" id="KW-1185">Reference proteome</keyword>
<evidence type="ECO:0000313" key="3">
    <source>
        <dbReference type="Proteomes" id="UP001551695"/>
    </source>
</evidence>